<evidence type="ECO:0000259" key="10">
    <source>
        <dbReference type="Pfam" id="PF02880"/>
    </source>
</evidence>
<evidence type="ECO:0000256" key="4">
    <source>
        <dbReference type="ARBA" id="ARBA00022723"/>
    </source>
</evidence>
<keyword evidence="3" id="KW-0597">Phosphoprotein</keyword>
<dbReference type="InterPro" id="IPR005844">
    <property type="entry name" value="A-D-PHexomutase_a/b/a-I"/>
</dbReference>
<dbReference type="HOGENOM" id="CLU_016950_0_0_12"/>
<dbReference type="PaxDb" id="665571-STHERM_c11950"/>
<dbReference type="PANTHER" id="PTHR45745">
    <property type="entry name" value="PHOSPHOMANNOMUTASE 45A"/>
    <property type="match status" value="1"/>
</dbReference>
<proteinExistence type="inferred from homology"/>
<evidence type="ECO:0008006" key="13">
    <source>
        <dbReference type="Google" id="ProtNLM"/>
    </source>
</evidence>
<protein>
    <recommendedName>
        <fullName evidence="13">Phosphoglucomutase/phosphomannomutase alpha/beta/alpha domain I</fullName>
    </recommendedName>
</protein>
<gene>
    <name evidence="11" type="ordered locus">STHERM_c11950</name>
</gene>
<feature type="domain" description="Alpha-D-phosphohexomutase alpha/beta/alpha" evidence="8">
    <location>
        <begin position="71"/>
        <end position="207"/>
    </location>
</feature>
<organism evidence="11 12">
    <name type="scientific">Winmispira thermophila (strain ATCC 49972 / DSM 6192 / RI 19.B1)</name>
    <name type="common">Spirochaeta thermophila</name>
    <dbReference type="NCBI Taxonomy" id="665571"/>
    <lineage>
        <taxon>Bacteria</taxon>
        <taxon>Pseudomonadati</taxon>
        <taxon>Spirochaetota</taxon>
        <taxon>Spirochaetia</taxon>
        <taxon>Winmispirales</taxon>
        <taxon>Winmispiraceae</taxon>
        <taxon>Winmispira</taxon>
    </lineage>
</organism>
<evidence type="ECO:0000256" key="5">
    <source>
        <dbReference type="ARBA" id="ARBA00022842"/>
    </source>
</evidence>
<dbReference type="InterPro" id="IPR005846">
    <property type="entry name" value="A-D-PHexomutase_a/b/a-III"/>
</dbReference>
<reference evidence="11 12" key="2">
    <citation type="journal article" date="2010" name="J. Bacteriol.">
        <title>Genome sequence of the polysaccharide-degrading, thermophilic anaerobe Spirochaeta thermophila DSM 6192.</title>
        <authorList>
            <person name="Angelov A."/>
            <person name="Liebl S."/>
            <person name="Ballschmiter M."/>
            <person name="Bomeke M."/>
            <person name="Lehmann R."/>
            <person name="Liesegang H."/>
            <person name="Daniel R."/>
            <person name="Liebl W."/>
        </authorList>
    </citation>
    <scope>NUCLEOTIDE SEQUENCE [LARGE SCALE GENOMIC DNA]</scope>
    <source>
        <strain evidence="12">ATCC 49972 / DSM 6192 / RI 19.B1</strain>
    </source>
</reference>
<dbReference type="Gene3D" id="3.40.120.10">
    <property type="entry name" value="Alpha-D-Glucose-1,6-Bisphosphate, subunit A, domain 3"/>
    <property type="match status" value="3"/>
</dbReference>
<dbReference type="GO" id="GO:0008973">
    <property type="term" value="F:phosphopentomutase activity"/>
    <property type="evidence" value="ECO:0007669"/>
    <property type="project" value="TreeGrafter"/>
</dbReference>
<dbReference type="CDD" id="cd05799">
    <property type="entry name" value="PGM2"/>
    <property type="match status" value="1"/>
</dbReference>
<reference key="1">
    <citation type="submission" date="2009-08" db="EMBL/GenBank/DDBJ databases">
        <title>The genome sequence of Spirochaeta thermophila DSM6192.</title>
        <authorList>
            <person name="Angelov A."/>
            <person name="Mientus M."/>
            <person name="Wittenberg S."/>
            <person name="Lehmann R."/>
            <person name="Liesegang H."/>
            <person name="Daniel R."/>
            <person name="Liebl W."/>
        </authorList>
    </citation>
    <scope>NUCLEOTIDE SEQUENCE</scope>
    <source>
        <strain>DSM 6192</strain>
    </source>
</reference>
<dbReference type="InterPro" id="IPR016066">
    <property type="entry name" value="A-D-PHexomutase_CS"/>
</dbReference>
<feature type="domain" description="Alpha-D-phosphohexomutase alpha/beta/alpha" evidence="9">
    <location>
        <begin position="234"/>
        <end position="341"/>
    </location>
</feature>
<dbReference type="Pfam" id="PF02878">
    <property type="entry name" value="PGM_PMM_I"/>
    <property type="match status" value="1"/>
</dbReference>
<dbReference type="PANTHER" id="PTHR45745:SF1">
    <property type="entry name" value="PHOSPHOGLUCOMUTASE 2B-RELATED"/>
    <property type="match status" value="1"/>
</dbReference>
<evidence type="ECO:0000259" key="9">
    <source>
        <dbReference type="Pfam" id="PF02879"/>
    </source>
</evidence>
<dbReference type="GO" id="GO:0006166">
    <property type="term" value="P:purine ribonucleoside salvage"/>
    <property type="evidence" value="ECO:0007669"/>
    <property type="project" value="TreeGrafter"/>
</dbReference>
<dbReference type="Pfam" id="PF02880">
    <property type="entry name" value="PGM_PMM_III"/>
    <property type="match status" value="1"/>
</dbReference>
<feature type="domain" description="Alpha-D-phosphohexomutase alpha/beta/alpha" evidence="10">
    <location>
        <begin position="349"/>
        <end position="473"/>
    </location>
</feature>
<dbReference type="SUPFAM" id="SSF55957">
    <property type="entry name" value="Phosphoglucomutase, C-terminal domain"/>
    <property type="match status" value="1"/>
</dbReference>
<dbReference type="PRINTS" id="PR00509">
    <property type="entry name" value="PGMPMM"/>
</dbReference>
<comment type="cofactor">
    <cofactor evidence="1">
        <name>Mg(2+)</name>
        <dbReference type="ChEBI" id="CHEBI:18420"/>
    </cofactor>
</comment>
<evidence type="ECO:0000313" key="11">
    <source>
        <dbReference type="EMBL" id="ADN02136.1"/>
    </source>
</evidence>
<dbReference type="KEGG" id="sta:STHERM_c11950"/>
<dbReference type="Pfam" id="PF00408">
    <property type="entry name" value="PGM_PMM_IV"/>
    <property type="match status" value="1"/>
</dbReference>
<keyword evidence="6" id="KW-0413">Isomerase</keyword>
<dbReference type="AlphaFoldDB" id="E0RSZ9"/>
<dbReference type="SUPFAM" id="SSF53738">
    <property type="entry name" value="Phosphoglucomutase, first 3 domains"/>
    <property type="match status" value="3"/>
</dbReference>
<dbReference type="InterPro" id="IPR036900">
    <property type="entry name" value="A-D-PHexomutase_C_sf"/>
</dbReference>
<dbReference type="EMBL" id="CP001698">
    <property type="protein sequence ID" value="ADN02136.1"/>
    <property type="molecule type" value="Genomic_DNA"/>
</dbReference>
<evidence type="ECO:0000259" key="7">
    <source>
        <dbReference type="Pfam" id="PF00408"/>
    </source>
</evidence>
<sequence>MKIFRLDTLSRYFYYETKHPEEEYMDLRELEKKARMYIQLETGEEFRREVEELLEREDWEALNDRFFADLEFGTGGMRGIIGGGFFRMNPLMVRRATQGLANYILSQGLKDPSVAIAYDSRRYSRVFAREAALVLCGNGIKTYLFKDLRPTPELSFTVRHLGTTAGIVITASHNPPQYNGYKVYWSDGGQVVPPHDKGIIEEVRKVTSEIRSMPEEEALARGLLTYIGEEVDRAYFDAVRRQVIRPDLFKEHGGEVSVVYTPLHGTGRMPVETVLRGFGIDVFTVPEQAEPDGDFPTVEYPNPEEASALELALSYARKRKADVVMATDPDSDRLGIAVPDGHDYVLITGNQLGALLADYIFSSKKEMGSLPERPAFVKSIVTTNLQRKIVESYGVECHEVLTGFKYFAAKIREFEEKGGPQYVFGTEESYGFLVGTDVRDKDAVSASILTVEMTLYHRVQGKTLLQRLEELYRQHGYFEEILTTKTFPGEKGIQVMRGIMERLRNDPPLAFGDLKVVEIRDYLDGTTLYLPSGERKKNIDLPSSNVLQFVLEDGSVVSARPSGTEPKIKFYASCTSPVKDSLEEAKREVKEKLEVVQRQIDGWIPA</sequence>
<name>E0RSZ9_WINT6</name>
<dbReference type="GO" id="GO:0005975">
    <property type="term" value="P:carbohydrate metabolic process"/>
    <property type="evidence" value="ECO:0007669"/>
    <property type="project" value="InterPro"/>
</dbReference>
<comment type="similarity">
    <text evidence="2">Belongs to the phosphohexose mutase family.</text>
</comment>
<evidence type="ECO:0000256" key="1">
    <source>
        <dbReference type="ARBA" id="ARBA00001946"/>
    </source>
</evidence>
<keyword evidence="5" id="KW-0460">Magnesium</keyword>
<accession>E0RSZ9</accession>
<evidence type="ECO:0000256" key="6">
    <source>
        <dbReference type="ARBA" id="ARBA00023235"/>
    </source>
</evidence>
<evidence type="ECO:0000256" key="3">
    <source>
        <dbReference type="ARBA" id="ARBA00022553"/>
    </source>
</evidence>
<dbReference type="InterPro" id="IPR005845">
    <property type="entry name" value="A-D-PHexomutase_a/b/a-II"/>
</dbReference>
<feature type="domain" description="Alpha-D-phosphohexomutase C-terminal" evidence="7">
    <location>
        <begin position="543"/>
        <end position="576"/>
    </location>
</feature>
<evidence type="ECO:0000313" key="12">
    <source>
        <dbReference type="Proteomes" id="UP000001296"/>
    </source>
</evidence>
<dbReference type="Gene3D" id="3.30.310.50">
    <property type="entry name" value="Alpha-D-phosphohexomutase, C-terminal domain"/>
    <property type="match status" value="1"/>
</dbReference>
<evidence type="ECO:0000259" key="8">
    <source>
        <dbReference type="Pfam" id="PF02878"/>
    </source>
</evidence>
<dbReference type="InterPro" id="IPR016055">
    <property type="entry name" value="A-D-PHexomutase_a/b/a-I/II/III"/>
</dbReference>
<dbReference type="Pfam" id="PF02879">
    <property type="entry name" value="PGM_PMM_II"/>
    <property type="match status" value="1"/>
</dbReference>
<dbReference type="InterPro" id="IPR005843">
    <property type="entry name" value="A-D-PHexomutase_C"/>
</dbReference>
<dbReference type="PROSITE" id="PS00710">
    <property type="entry name" value="PGM_PMM"/>
    <property type="match status" value="1"/>
</dbReference>
<dbReference type="InterPro" id="IPR005841">
    <property type="entry name" value="Alpha-D-phosphohexomutase_SF"/>
</dbReference>
<dbReference type="eggNOG" id="COG1109">
    <property type="taxonomic scope" value="Bacteria"/>
</dbReference>
<evidence type="ECO:0000256" key="2">
    <source>
        <dbReference type="ARBA" id="ARBA00010231"/>
    </source>
</evidence>
<keyword evidence="4" id="KW-0479">Metal-binding</keyword>
<dbReference type="GO" id="GO:0000287">
    <property type="term" value="F:magnesium ion binding"/>
    <property type="evidence" value="ECO:0007669"/>
    <property type="project" value="InterPro"/>
</dbReference>
<dbReference type="Proteomes" id="UP000001296">
    <property type="component" value="Chromosome"/>
</dbReference>